<accession>A0A3S4T409</accession>
<dbReference type="PROSITE" id="PS51257">
    <property type="entry name" value="PROKAR_LIPOPROTEIN"/>
    <property type="match status" value="1"/>
</dbReference>
<dbReference type="GeneID" id="85013308"/>
<dbReference type="RefSeq" id="WP_025879624.1">
    <property type="nucleotide sequence ID" value="NZ_LR134384.1"/>
</dbReference>
<dbReference type="Pfam" id="PF14125">
    <property type="entry name" value="DUF4292"/>
    <property type="match status" value="1"/>
</dbReference>
<keyword evidence="1" id="KW-0732">Signal</keyword>
<sequence>MKTKTKYSRLILLAFSLLLTACGTKKNIVRSTATTSNTTMKTSKATGNSELQKLAFMQKVADNAVYATNIVGDMKFNLQVGNRNITTSGALHMRKNQVIRIQLFIPLLGTEVGRLEFTPDYVLVIDRLHKEYIKADYSQLDFLKNNGLNFYSLQSLFWNQLFLPGKDRLNESSLRQFNVNLQSSGTTIPVSLHQGNMDFVWNADKQNGTIGQTTVSYRSQQHGNSTLTWLYSNFMTVGVKSFPAKQSFTFTTTATRQKQTVQVTLDMDEVTTKDNWEVNSTVSSKYKKIETKDILAKIMTL</sequence>
<dbReference type="KEGG" id="poc:NCTC13071_02580"/>
<proteinExistence type="predicted"/>
<name>A0A3S4T409_9BACT</name>
<dbReference type="Proteomes" id="UP000274578">
    <property type="component" value="Chromosome 1"/>
</dbReference>
<evidence type="ECO:0000313" key="3">
    <source>
        <dbReference type="Proteomes" id="UP000274578"/>
    </source>
</evidence>
<dbReference type="EMBL" id="LR134384">
    <property type="protein sequence ID" value="VEH16543.1"/>
    <property type="molecule type" value="Genomic_DNA"/>
</dbReference>
<evidence type="ECO:0008006" key="4">
    <source>
        <dbReference type="Google" id="ProtNLM"/>
    </source>
</evidence>
<feature type="chain" id="PRO_5018606563" description="DUF4292 domain-containing protein" evidence="1">
    <location>
        <begin position="22"/>
        <end position="301"/>
    </location>
</feature>
<dbReference type="InterPro" id="IPR025634">
    <property type="entry name" value="DUF4292"/>
</dbReference>
<reference evidence="2 3" key="1">
    <citation type="submission" date="2018-12" db="EMBL/GenBank/DDBJ databases">
        <authorList>
            <consortium name="Pathogen Informatics"/>
        </authorList>
    </citation>
    <scope>NUCLEOTIDE SEQUENCE [LARGE SCALE GENOMIC DNA]</scope>
    <source>
        <strain evidence="2 3">NCTC13071</strain>
    </source>
</reference>
<gene>
    <name evidence="2" type="ORF">NCTC13071_02580</name>
</gene>
<dbReference type="AlphaFoldDB" id="A0A3S4T409"/>
<protein>
    <recommendedName>
        <fullName evidence="4">DUF4292 domain-containing protein</fullName>
    </recommendedName>
</protein>
<organism evidence="2 3">
    <name type="scientific">Segatella oris</name>
    <dbReference type="NCBI Taxonomy" id="28135"/>
    <lineage>
        <taxon>Bacteria</taxon>
        <taxon>Pseudomonadati</taxon>
        <taxon>Bacteroidota</taxon>
        <taxon>Bacteroidia</taxon>
        <taxon>Bacteroidales</taxon>
        <taxon>Prevotellaceae</taxon>
        <taxon>Segatella</taxon>
    </lineage>
</organism>
<evidence type="ECO:0000313" key="2">
    <source>
        <dbReference type="EMBL" id="VEH16543.1"/>
    </source>
</evidence>
<feature type="signal peptide" evidence="1">
    <location>
        <begin position="1"/>
        <end position="21"/>
    </location>
</feature>
<evidence type="ECO:0000256" key="1">
    <source>
        <dbReference type="SAM" id="SignalP"/>
    </source>
</evidence>